<dbReference type="RefSeq" id="WP_112746785.1">
    <property type="nucleotide sequence ID" value="NZ_QMFY01000004.1"/>
</dbReference>
<dbReference type="OrthoDB" id="8704783at2"/>
<evidence type="ECO:0000313" key="2">
    <source>
        <dbReference type="Proteomes" id="UP000251889"/>
    </source>
</evidence>
<protein>
    <submittedName>
        <fullName evidence="1">Uncharacterized protein</fullName>
    </submittedName>
</protein>
<dbReference type="Proteomes" id="UP000251889">
    <property type="component" value="Unassembled WGS sequence"/>
</dbReference>
<dbReference type="AlphaFoldDB" id="A0A364Y3K0"/>
<keyword evidence="2" id="KW-1185">Reference proteome</keyword>
<dbReference type="SUPFAM" id="SSF53756">
    <property type="entry name" value="UDP-Glycosyltransferase/glycogen phosphorylase"/>
    <property type="match status" value="1"/>
</dbReference>
<accession>A0A364Y3K0</accession>
<proteinExistence type="predicted"/>
<evidence type="ECO:0000313" key="1">
    <source>
        <dbReference type="EMBL" id="RAW01299.1"/>
    </source>
</evidence>
<dbReference type="EMBL" id="QMFY01000004">
    <property type="protein sequence ID" value="RAW01299.1"/>
    <property type="molecule type" value="Genomic_DNA"/>
</dbReference>
<comment type="caution">
    <text evidence="1">The sequence shown here is derived from an EMBL/GenBank/DDBJ whole genome shotgun (WGS) entry which is preliminary data.</text>
</comment>
<name>A0A364Y3K0_9BACT</name>
<organism evidence="1 2">
    <name type="scientific">Pseudochryseolinea flava</name>
    <dbReference type="NCBI Taxonomy" id="2059302"/>
    <lineage>
        <taxon>Bacteria</taxon>
        <taxon>Pseudomonadati</taxon>
        <taxon>Bacteroidota</taxon>
        <taxon>Cytophagia</taxon>
        <taxon>Cytophagales</taxon>
        <taxon>Fulvivirgaceae</taxon>
        <taxon>Pseudochryseolinea</taxon>
    </lineage>
</organism>
<reference evidence="1 2" key="1">
    <citation type="submission" date="2018-06" db="EMBL/GenBank/DDBJ databases">
        <title>Chryseolinea flavus sp. nov., a member of the phylum Bacteroidetes isolated from soil.</title>
        <authorList>
            <person name="Li Y."/>
            <person name="Wang J."/>
        </authorList>
    </citation>
    <scope>NUCLEOTIDE SEQUENCE [LARGE SCALE GENOMIC DNA]</scope>
    <source>
        <strain evidence="1 2">SDU1-6</strain>
    </source>
</reference>
<gene>
    <name evidence="1" type="ORF">DQQ10_10340</name>
</gene>
<sequence length="485" mass="56228">MSRKEIVDFIHNLEQKYPVDTWRVADVDVWPILKIQTFFFWFERNEQEKRNSPKKEKQIKTSSIRALVSSFLAWITFLFVQAKRTKYVFSGAHSYRVNFSDMSMNRYFDPMMDYLESEYDASCLQFEQDSLRDLNYYKRDRIVPLRKLFPLANAWVKATTRGAVSKQFSSLNRFNDCLIEIEHELPTLSRQFVKKQVVYMTQTILVWAFVFDRIFKRTKPDYAFGLCYYTLQMLGMNLSARRNEVVSIDMQHGTQGDLHVAYAHFTKMPTHGFSILPKVFWCWDQPSANVIQSWTSKQLNHNVIVGGNPWINFLADQHEVPIIRTSKKIILYTLQPVEPMLDDYILEAIKKTVSSYEWWIRLHPRQLKEKDRLIGILKKSGIERAVNIDDACQLPLPTILQHSAVHLSKFSGSIIEAGLLGVNNIVIDEIGVAAFKHELSNGSAVAYLEKDADGLIALITKLANMKGRGMENIKFADILRANFIA</sequence>